<dbReference type="EMBL" id="RCTY01000003">
    <property type="protein sequence ID" value="ROU09138.1"/>
    <property type="molecule type" value="Genomic_DNA"/>
</dbReference>
<reference evidence="1 2" key="1">
    <citation type="submission" date="2018-10" db="EMBL/GenBank/DDBJ databases">
        <title>The genome of Lysobacter enzymogenes OH11.</title>
        <authorList>
            <person name="Liu F."/>
            <person name="Zhao Y."/>
            <person name="Qian G."/>
            <person name="Chen Y."/>
            <person name="Xu H."/>
        </authorList>
    </citation>
    <scope>NUCLEOTIDE SEQUENCE [LARGE SCALE GENOMIC DNA]</scope>
    <source>
        <strain evidence="1 2">OH11</strain>
    </source>
</reference>
<evidence type="ECO:0000313" key="1">
    <source>
        <dbReference type="EMBL" id="ROU09138.1"/>
    </source>
</evidence>
<sequence>MFIDVRILNNTGRDIALPLDYLRKRGPVIKLTDRKTGSESFTRPNLADPALQEKLTTLRPSESVILEWVIAESELRQFDEHHVDVTAEISIQSGARSEGREIEIKGSGSLNIASAKL</sequence>
<organism evidence="1 2">
    <name type="scientific">Lysobacter enzymogenes</name>
    <dbReference type="NCBI Taxonomy" id="69"/>
    <lineage>
        <taxon>Bacteria</taxon>
        <taxon>Pseudomonadati</taxon>
        <taxon>Pseudomonadota</taxon>
        <taxon>Gammaproteobacteria</taxon>
        <taxon>Lysobacterales</taxon>
        <taxon>Lysobacteraceae</taxon>
        <taxon>Lysobacter</taxon>
    </lineage>
</organism>
<dbReference type="AlphaFoldDB" id="A0A3N2RNY5"/>
<comment type="caution">
    <text evidence="1">The sequence shown here is derived from an EMBL/GenBank/DDBJ whole genome shotgun (WGS) entry which is preliminary data.</text>
</comment>
<name>A0A3N2RNY5_LYSEN</name>
<evidence type="ECO:0000313" key="2">
    <source>
        <dbReference type="Proteomes" id="UP000275910"/>
    </source>
</evidence>
<protein>
    <submittedName>
        <fullName evidence="1">Uncharacterized protein</fullName>
    </submittedName>
</protein>
<proteinExistence type="predicted"/>
<gene>
    <name evidence="1" type="ORF">D9T17_01290</name>
</gene>
<accession>A0A3N2RNY5</accession>
<dbReference type="Proteomes" id="UP000275910">
    <property type="component" value="Unassembled WGS sequence"/>
</dbReference>